<feature type="transmembrane region" description="Helical" evidence="1">
    <location>
        <begin position="230"/>
        <end position="251"/>
    </location>
</feature>
<accession>A0A0A3INJ1</accession>
<dbReference type="Pfam" id="PF05684">
    <property type="entry name" value="DUF819"/>
    <property type="match status" value="1"/>
</dbReference>
<comment type="caution">
    <text evidence="2">The sequence shown here is derived from an EMBL/GenBank/DDBJ whole genome shotgun (WGS) entry which is preliminary data.</text>
</comment>
<evidence type="ECO:0000313" key="2">
    <source>
        <dbReference type="EMBL" id="KGR85045.1"/>
    </source>
</evidence>
<keyword evidence="1" id="KW-0472">Membrane</keyword>
<feature type="transmembrane region" description="Helical" evidence="1">
    <location>
        <begin position="103"/>
        <end position="125"/>
    </location>
</feature>
<feature type="transmembrane region" description="Helical" evidence="1">
    <location>
        <begin position="360"/>
        <end position="380"/>
    </location>
</feature>
<organism evidence="2 3">
    <name type="scientific">Lysinibacillus odysseyi 34hs-1 = NBRC 100172</name>
    <dbReference type="NCBI Taxonomy" id="1220589"/>
    <lineage>
        <taxon>Bacteria</taxon>
        <taxon>Bacillati</taxon>
        <taxon>Bacillota</taxon>
        <taxon>Bacilli</taxon>
        <taxon>Bacillales</taxon>
        <taxon>Bacillaceae</taxon>
        <taxon>Lysinibacillus</taxon>
    </lineage>
</organism>
<dbReference type="STRING" id="1220589.CD32_11400"/>
<dbReference type="AlphaFoldDB" id="A0A0A3INJ1"/>
<feature type="transmembrane region" description="Helical" evidence="1">
    <location>
        <begin position="331"/>
        <end position="353"/>
    </location>
</feature>
<keyword evidence="3" id="KW-1185">Reference proteome</keyword>
<feature type="transmembrane region" description="Helical" evidence="1">
    <location>
        <begin position="306"/>
        <end position="325"/>
    </location>
</feature>
<evidence type="ECO:0000313" key="3">
    <source>
        <dbReference type="Proteomes" id="UP000030437"/>
    </source>
</evidence>
<dbReference type="EMBL" id="JPVP01000055">
    <property type="protein sequence ID" value="KGR85045.1"/>
    <property type="molecule type" value="Genomic_DNA"/>
</dbReference>
<keyword evidence="1" id="KW-1133">Transmembrane helix</keyword>
<gene>
    <name evidence="2" type="ORF">CD32_11400</name>
</gene>
<protein>
    <submittedName>
        <fullName evidence="2">Membrane protein</fullName>
    </submittedName>
</protein>
<feature type="transmembrane region" description="Helical" evidence="1">
    <location>
        <begin position="276"/>
        <end position="294"/>
    </location>
</feature>
<evidence type="ECO:0000256" key="1">
    <source>
        <dbReference type="SAM" id="Phobius"/>
    </source>
</evidence>
<name>A0A0A3INJ1_9BACI</name>
<feature type="transmembrane region" description="Helical" evidence="1">
    <location>
        <begin position="173"/>
        <end position="191"/>
    </location>
</feature>
<feature type="transmembrane region" description="Helical" evidence="1">
    <location>
        <begin position="71"/>
        <end position="91"/>
    </location>
</feature>
<dbReference type="InterPro" id="IPR008537">
    <property type="entry name" value="DUF819"/>
</dbReference>
<proteinExistence type="predicted"/>
<feature type="transmembrane region" description="Helical" evidence="1">
    <location>
        <begin position="20"/>
        <end position="36"/>
    </location>
</feature>
<dbReference type="PANTHER" id="PTHR34289:SF8">
    <property type="entry name" value="DUF819 DOMAIN-CONTAINING PROTEIN"/>
    <property type="match status" value="1"/>
</dbReference>
<keyword evidence="1" id="KW-0812">Transmembrane</keyword>
<sequence length="416" mass="44982">MQAIGGIIVSQTLIQADDTITLWGILIVWASVSIYLEQRYSWASKISGAIIALIGAIFLSNTGIIPTESPVYDSVWGVIVPLAIPLLLFHVNIKKIWKESGKLLLIFLLSSVGTVAGTIISFFLLKDHIPYLDKIGAMMSASYIGGGVNFAAMAAKFEAPGELVSATVVADNLMMAIYFIILMIIPTLAFFRKRYSIPHVLEVESGSNNESGKTLAESFWKRKDISLKDIALSVGTAFLLVIISFKIAGFFDTLVPSGEDASILFNLLNGLVGDKYLVLTTMTFIVLGLFPRYFDNINGSQEIGTYLIYIFFVVIGIPASIPLIIKNAPLLLLFVFIIVLINMIVSLLAGKLLKANLEDILLASNANIGGPTTAAALAIAKGWKDLIGPILVVGTIGYIIGNYVGTLLGFWFSTMV</sequence>
<feature type="transmembrane region" description="Helical" evidence="1">
    <location>
        <begin position="48"/>
        <end position="65"/>
    </location>
</feature>
<dbReference type="PANTHER" id="PTHR34289">
    <property type="entry name" value="PROTEIN, PUTATIVE (DUF819)-RELATED"/>
    <property type="match status" value="1"/>
</dbReference>
<feature type="transmembrane region" description="Helical" evidence="1">
    <location>
        <begin position="386"/>
        <end position="412"/>
    </location>
</feature>
<reference evidence="2 3" key="1">
    <citation type="submission" date="2014-02" db="EMBL/GenBank/DDBJ databases">
        <title>Draft genome sequence of Lysinibacillus odysseyi NBRC 100172.</title>
        <authorList>
            <person name="Zhang F."/>
            <person name="Wang G."/>
            <person name="Zhang L."/>
        </authorList>
    </citation>
    <scope>NUCLEOTIDE SEQUENCE [LARGE SCALE GENOMIC DNA]</scope>
    <source>
        <strain evidence="2 3">NBRC 100172</strain>
    </source>
</reference>
<dbReference type="Proteomes" id="UP000030437">
    <property type="component" value="Unassembled WGS sequence"/>
</dbReference>
<dbReference type="eggNOG" id="COG5505">
    <property type="taxonomic scope" value="Bacteria"/>
</dbReference>